<dbReference type="CDD" id="cd05992">
    <property type="entry name" value="PB1"/>
    <property type="match status" value="1"/>
</dbReference>
<dbReference type="Gene3D" id="1.10.8.10">
    <property type="entry name" value="DNA helicase RuvA subunit, C-terminal domain"/>
    <property type="match status" value="1"/>
</dbReference>
<evidence type="ECO:0000259" key="7">
    <source>
        <dbReference type="PROSITE" id="PS51745"/>
    </source>
</evidence>
<dbReference type="EMBL" id="JAEPRB010000051">
    <property type="protein sequence ID" value="KAG2223992.1"/>
    <property type="molecule type" value="Genomic_DNA"/>
</dbReference>
<dbReference type="PANTHER" id="PTHR20930:SF0">
    <property type="entry name" value="PROTEIN ILRUN"/>
    <property type="match status" value="1"/>
</dbReference>
<feature type="compositionally biased region" description="Polar residues" evidence="5">
    <location>
        <begin position="746"/>
        <end position="758"/>
    </location>
</feature>
<gene>
    <name evidence="8" type="ORF">INT45_013449</name>
</gene>
<dbReference type="OrthoDB" id="661148at2759"/>
<evidence type="ECO:0000256" key="3">
    <source>
        <dbReference type="ARBA" id="ARBA00022833"/>
    </source>
</evidence>
<feature type="compositionally biased region" description="Polar residues" evidence="5">
    <location>
        <begin position="805"/>
        <end position="831"/>
    </location>
</feature>
<reference evidence="8 9" key="1">
    <citation type="submission" date="2020-12" db="EMBL/GenBank/DDBJ databases">
        <title>Metabolic potential, ecology and presence of endohyphal bacteria is reflected in genomic diversity of Mucoromycotina.</title>
        <authorList>
            <person name="Muszewska A."/>
            <person name="Okrasinska A."/>
            <person name="Steczkiewicz K."/>
            <person name="Drgas O."/>
            <person name="Orlowska M."/>
            <person name="Perlinska-Lenart U."/>
            <person name="Aleksandrzak-Piekarczyk T."/>
            <person name="Szatraj K."/>
            <person name="Zielenkiewicz U."/>
            <person name="Pilsyk S."/>
            <person name="Malc E."/>
            <person name="Mieczkowski P."/>
            <person name="Kruszewska J.S."/>
            <person name="Biernat P."/>
            <person name="Pawlowska J."/>
        </authorList>
    </citation>
    <scope>NUCLEOTIDE SEQUENCE [LARGE SCALE GENOMIC DNA]</scope>
    <source>
        <strain evidence="8 9">CBS 142.35</strain>
    </source>
</reference>
<dbReference type="GO" id="GO:0008270">
    <property type="term" value="F:zinc ion binding"/>
    <property type="evidence" value="ECO:0007669"/>
    <property type="project" value="UniProtKB-KW"/>
</dbReference>
<dbReference type="AlphaFoldDB" id="A0A8H7S946"/>
<dbReference type="PANTHER" id="PTHR20930">
    <property type="entry name" value="OVARIAN CARCINOMA ANTIGEN CA125-RELATED"/>
    <property type="match status" value="1"/>
</dbReference>
<dbReference type="Gene3D" id="2.60.40.10">
    <property type="entry name" value="Immunoglobulins"/>
    <property type="match status" value="1"/>
</dbReference>
<sequence length="876" mass="96822">MAHNNNSENQSFSKGPLFGSTTSGDASTFSTALTGSAGYSSFTSPVGFTPSAPRSSAFSFDNRSSFVEACKVFYRENNEIRRFTIQDGLTYSGLYERVISAFRLNNNEEYDILYQDSEGDWVIMMNDHDVKETFRRRYNASFGNYNEDKSYYPKLQVIRRRQQNIIEAQQQSQPQQQQARPEKQKQQQQQQTSSMTDNIKLVSQQAVEQLNRQMNDLQIAAQRGSISLETTMQNASKAAAQIYQAAIVSLVQPTSSPICNNCSKQFDANTSRFHCIHCRSYNLCQTCTQNINHNHPLMEIPGARCKRATAPSDLRYLCNFCESYIDGARHSCSVCQDFDLCQSCFTIVKENHAPHVFLTYTPHSLPKAPITDDTYVLKYLHKGIVCDQCGDDIIGIRYKCGHCPDFDLCEKCEPQASKYHTKNHVFLKIRRPISFSANWPLLPRFNKAPFSFPVKLSDQTTLGVFGHNSNSCMTPSQSSETLSTSTTTTSIPTTERAVPTMAKPEEGSSNRKASAIAVTSSSFESLSATFMEDVNYPDGTIVHPGSTILKIWKMANDGQVTWPEGSVLVCTGGESTSDEHVQQQGGDVHMVSAKPGESATLLATLKIPRSTGKYKTFFRMRTPNGIVFGPLLWSELEVKPSTPTSNVTVPSHQATPASFIATFGGGSSNTNDELSSKTTTSPVSLSSSMIYPTLRTTTNNEEVQSITGTITTTSDFTETASHQTVDDDYDPFSDPVMVSPTESHRSTSVVSYPQSNSRDSVRLTSSTISQQNISSESSSGNYVFVDAEASAPALLSNPHEKTPPATRSSADNNNATEQIPSSPPRVNQQGPYQAQLTQIHEMGLTFCDELSLRLLQVHDGSVDRAVPEILERLYPE</sequence>
<dbReference type="Proteomes" id="UP000646827">
    <property type="component" value="Unassembled WGS sequence"/>
</dbReference>
<keyword evidence="1" id="KW-0479">Metal-binding</keyword>
<evidence type="ECO:0008006" key="10">
    <source>
        <dbReference type="Google" id="ProtNLM"/>
    </source>
</evidence>
<dbReference type="GO" id="GO:0005737">
    <property type="term" value="C:cytoplasm"/>
    <property type="evidence" value="ECO:0007669"/>
    <property type="project" value="UniProtKB-ARBA"/>
</dbReference>
<dbReference type="InterPro" id="IPR000270">
    <property type="entry name" value="PB1_dom"/>
</dbReference>
<dbReference type="Gene3D" id="3.30.60.90">
    <property type="match status" value="3"/>
</dbReference>
<accession>A0A8H7S946</accession>
<evidence type="ECO:0000313" key="8">
    <source>
        <dbReference type="EMBL" id="KAG2223992.1"/>
    </source>
</evidence>
<dbReference type="PROSITE" id="PS51745">
    <property type="entry name" value="PB1"/>
    <property type="match status" value="1"/>
</dbReference>
<feature type="compositionally biased region" description="Low complexity" evidence="5">
    <location>
        <begin position="764"/>
        <end position="778"/>
    </location>
</feature>
<dbReference type="SUPFAM" id="SSF54277">
    <property type="entry name" value="CAD &amp; PB1 domains"/>
    <property type="match status" value="1"/>
</dbReference>
<evidence type="ECO:0000313" key="9">
    <source>
        <dbReference type="Proteomes" id="UP000646827"/>
    </source>
</evidence>
<dbReference type="SUPFAM" id="SSF57850">
    <property type="entry name" value="RING/U-box"/>
    <property type="match status" value="3"/>
</dbReference>
<name>A0A8H7S946_9FUNG</name>
<dbReference type="GO" id="GO:0070013">
    <property type="term" value="C:intracellular organelle lumen"/>
    <property type="evidence" value="ECO:0007669"/>
    <property type="project" value="UniProtKB-ARBA"/>
</dbReference>
<dbReference type="PROSITE" id="PS50135">
    <property type="entry name" value="ZF_ZZ_2"/>
    <property type="match status" value="1"/>
</dbReference>
<evidence type="ECO:0000256" key="1">
    <source>
        <dbReference type="ARBA" id="ARBA00022723"/>
    </source>
</evidence>
<dbReference type="CDD" id="cd02249">
    <property type="entry name" value="ZZ"/>
    <property type="match status" value="1"/>
</dbReference>
<protein>
    <recommendedName>
        <fullName evidence="10">Zz type zinc finger domain-containing protein</fullName>
    </recommendedName>
</protein>
<feature type="domain" description="ZZ-type" evidence="6">
    <location>
        <begin position="381"/>
        <end position="434"/>
    </location>
</feature>
<keyword evidence="3" id="KW-0862">Zinc</keyword>
<organism evidence="8 9">
    <name type="scientific">Circinella minor</name>
    <dbReference type="NCBI Taxonomy" id="1195481"/>
    <lineage>
        <taxon>Eukaryota</taxon>
        <taxon>Fungi</taxon>
        <taxon>Fungi incertae sedis</taxon>
        <taxon>Mucoromycota</taxon>
        <taxon>Mucoromycotina</taxon>
        <taxon>Mucoromycetes</taxon>
        <taxon>Mucorales</taxon>
        <taxon>Lichtheimiaceae</taxon>
        <taxon>Circinella</taxon>
    </lineage>
</organism>
<evidence type="ECO:0000256" key="5">
    <source>
        <dbReference type="SAM" id="MobiDB-lite"/>
    </source>
</evidence>
<dbReference type="PROSITE" id="PS01357">
    <property type="entry name" value="ZF_ZZ_1"/>
    <property type="match status" value="1"/>
</dbReference>
<keyword evidence="2 4" id="KW-0863">Zinc-finger</keyword>
<dbReference type="SMART" id="SM00291">
    <property type="entry name" value="ZnF_ZZ"/>
    <property type="match status" value="3"/>
</dbReference>
<dbReference type="Pfam" id="PF00564">
    <property type="entry name" value="PB1"/>
    <property type="match status" value="1"/>
</dbReference>
<dbReference type="CDD" id="cd14947">
    <property type="entry name" value="NBR1_like"/>
    <property type="match status" value="1"/>
</dbReference>
<feature type="domain" description="PB1" evidence="7">
    <location>
        <begin position="67"/>
        <end position="150"/>
    </location>
</feature>
<dbReference type="FunFam" id="3.30.60.90:FF:000007">
    <property type="entry name" value="Next to BRCA1 gene 1 protein"/>
    <property type="match status" value="1"/>
</dbReference>
<dbReference type="InterPro" id="IPR053793">
    <property type="entry name" value="PB1-like"/>
</dbReference>
<feature type="region of interest" description="Disordered" evidence="5">
    <location>
        <begin position="794"/>
        <end position="831"/>
    </location>
</feature>
<dbReference type="Pfam" id="PF00569">
    <property type="entry name" value="ZZ"/>
    <property type="match status" value="3"/>
</dbReference>
<dbReference type="Gene3D" id="3.10.20.90">
    <property type="entry name" value="Phosphatidylinositol 3-kinase Catalytic Subunit, Chain A, domain 1"/>
    <property type="match status" value="1"/>
</dbReference>
<evidence type="ECO:0000256" key="2">
    <source>
        <dbReference type="ARBA" id="ARBA00022771"/>
    </source>
</evidence>
<proteinExistence type="predicted"/>
<dbReference type="InterPro" id="IPR032350">
    <property type="entry name" value="Nbr1_FW"/>
</dbReference>
<evidence type="ECO:0000256" key="4">
    <source>
        <dbReference type="PROSITE-ProRule" id="PRU00228"/>
    </source>
</evidence>
<dbReference type="CDD" id="cd02340">
    <property type="entry name" value="ZZ_NBR1_like"/>
    <property type="match status" value="1"/>
</dbReference>
<comment type="caution">
    <text evidence="8">The sequence shown here is derived from an EMBL/GenBank/DDBJ whole genome shotgun (WGS) entry which is preliminary data.</text>
</comment>
<dbReference type="InterPro" id="IPR043145">
    <property type="entry name" value="Znf_ZZ_sf"/>
</dbReference>
<dbReference type="InterPro" id="IPR000433">
    <property type="entry name" value="Znf_ZZ"/>
</dbReference>
<feature type="region of interest" description="Disordered" evidence="5">
    <location>
        <begin position="167"/>
        <end position="198"/>
    </location>
</feature>
<feature type="compositionally biased region" description="Low complexity" evidence="5">
    <location>
        <begin position="167"/>
        <end position="179"/>
    </location>
</feature>
<keyword evidence="9" id="KW-1185">Reference proteome</keyword>
<feature type="compositionally biased region" description="Low complexity" evidence="5">
    <location>
        <begin position="474"/>
        <end position="494"/>
    </location>
</feature>
<evidence type="ECO:0000259" key="6">
    <source>
        <dbReference type="PROSITE" id="PS50135"/>
    </source>
</evidence>
<feature type="region of interest" description="Disordered" evidence="5">
    <location>
        <begin position="740"/>
        <end position="778"/>
    </location>
</feature>
<feature type="region of interest" description="Disordered" evidence="5">
    <location>
        <begin position="473"/>
        <end position="512"/>
    </location>
</feature>
<dbReference type="Pfam" id="PF16158">
    <property type="entry name" value="N_BRCA1_IG"/>
    <property type="match status" value="1"/>
</dbReference>
<dbReference type="InterPro" id="IPR013783">
    <property type="entry name" value="Ig-like_fold"/>
</dbReference>